<dbReference type="AlphaFoldDB" id="A0A7H2BLN3"/>
<accession>A0A7H2BLN3</accession>
<evidence type="ECO:0000313" key="2">
    <source>
        <dbReference type="Proteomes" id="UP000516421"/>
    </source>
</evidence>
<dbReference type="Proteomes" id="UP000516421">
    <property type="component" value="Chromosome"/>
</dbReference>
<evidence type="ECO:0000313" key="1">
    <source>
        <dbReference type="EMBL" id="QNV40579.1"/>
    </source>
</evidence>
<name>A0A7H2BLN3_9MICC</name>
<dbReference type="KEGG" id="rama:IDM48_04035"/>
<gene>
    <name evidence="1" type="ORF">IDM48_04035</name>
</gene>
<dbReference type="RefSeq" id="WP_068171312.1">
    <property type="nucleotide sequence ID" value="NZ_BAAAHX010000004.1"/>
</dbReference>
<keyword evidence="2" id="KW-1185">Reference proteome</keyword>
<organism evidence="1 2">
    <name type="scientific">Rothia amarae</name>
    <dbReference type="NCBI Taxonomy" id="169480"/>
    <lineage>
        <taxon>Bacteria</taxon>
        <taxon>Bacillati</taxon>
        <taxon>Actinomycetota</taxon>
        <taxon>Actinomycetes</taxon>
        <taxon>Micrococcales</taxon>
        <taxon>Micrococcaceae</taxon>
        <taxon>Rothia</taxon>
    </lineage>
</organism>
<dbReference type="EMBL" id="CP061538">
    <property type="protein sequence ID" value="QNV40579.1"/>
    <property type="molecule type" value="Genomic_DNA"/>
</dbReference>
<protein>
    <submittedName>
        <fullName evidence="1">Uncharacterized protein</fullName>
    </submittedName>
</protein>
<proteinExistence type="predicted"/>
<reference evidence="1 2" key="1">
    <citation type="submission" date="2020-09" db="EMBL/GenBank/DDBJ databases">
        <title>Investigation of environmental microbe.</title>
        <authorList>
            <person name="Ou Y."/>
            <person name="Kang Q."/>
        </authorList>
    </citation>
    <scope>NUCLEOTIDE SEQUENCE [LARGE SCALE GENOMIC DNA]</scope>
    <source>
        <strain evidence="1 2">KJZ-9</strain>
    </source>
</reference>
<sequence length="196" mass="21890">MSPDSGVAEQNWRTRSISRVRTGDVMGYEGQILNVEEVQPQSDGTVLVSGMRELEGVLEPSALRLWKQESVQVRQPLCAVERAGVVGALEPAKVSDLQPGDLLQTRHDVLVVVIDVKENFESSGKTRVYFQMMAEGRTNPMFYDHVPGHELNRYQKHQVLQIQQVLGESTLRTAVAEVAPEPMYLGLEDSGLDFRL</sequence>